<dbReference type="EMBL" id="JBHRZI010000011">
    <property type="protein sequence ID" value="MFC3892522.1"/>
    <property type="molecule type" value="Genomic_DNA"/>
</dbReference>
<dbReference type="Proteomes" id="UP001595690">
    <property type="component" value="Unassembled WGS sequence"/>
</dbReference>
<evidence type="ECO:0000259" key="5">
    <source>
        <dbReference type="Pfam" id="PF01494"/>
    </source>
</evidence>
<dbReference type="PRINTS" id="PR00420">
    <property type="entry name" value="RNGMNOXGNASE"/>
</dbReference>
<comment type="caution">
    <text evidence="6">The sequence shown here is derived from an EMBL/GenBank/DDBJ whole genome shotgun (WGS) entry which is preliminary data.</text>
</comment>
<dbReference type="PANTHER" id="PTHR46972">
    <property type="entry name" value="MONOOXYGENASE ASQM-RELATED"/>
    <property type="match status" value="1"/>
</dbReference>
<name>A0ABV8BT46_9PSEU</name>
<evidence type="ECO:0000313" key="7">
    <source>
        <dbReference type="Proteomes" id="UP001595690"/>
    </source>
</evidence>
<sequence length="345" mass="37352">MTTPRIAIAGAGLGGLTCARVLQLHGLTDVTVFERESSPDARQQGGTIDLHAGSGQEAIRAAGLFDEWRALARFEGQEQRKVDHATAALIEHEPAEGDFRPEIDRGQLRNLLLDSLTPGTVSWGLGISSAAPGGEVTFLDGSTATFDLVIGADGAWSRVRQALSPAVPQYTGVMFVETRHDNDERLLDLTGQGTMVVDHEGLMLWAQRNSGNHIRAYACMRAREDWRPSNAELLDLYADWHPDLKAFLAGELIHRPLYALPVPHTWETTPGVTLLGDAAHLMPPLGVGANLAMEDAAELAVAIAEHGVRDGVRAYESVMLPRATDAQERTNAGLLDMVPERPIRV</sequence>
<organism evidence="6 7">
    <name type="scientific">Lentzea rhizosphaerae</name>
    <dbReference type="NCBI Taxonomy" id="2041025"/>
    <lineage>
        <taxon>Bacteria</taxon>
        <taxon>Bacillati</taxon>
        <taxon>Actinomycetota</taxon>
        <taxon>Actinomycetes</taxon>
        <taxon>Pseudonocardiales</taxon>
        <taxon>Pseudonocardiaceae</taxon>
        <taxon>Lentzea</taxon>
    </lineage>
</organism>
<reference evidence="7" key="1">
    <citation type="journal article" date="2019" name="Int. J. Syst. Evol. Microbiol.">
        <title>The Global Catalogue of Microorganisms (GCM) 10K type strain sequencing project: providing services to taxonomists for standard genome sequencing and annotation.</title>
        <authorList>
            <consortium name="The Broad Institute Genomics Platform"/>
            <consortium name="The Broad Institute Genome Sequencing Center for Infectious Disease"/>
            <person name="Wu L."/>
            <person name="Ma J."/>
        </authorList>
    </citation>
    <scope>NUCLEOTIDE SEQUENCE [LARGE SCALE GENOMIC DNA]</scope>
    <source>
        <strain evidence="7">CGMCC 4.7405</strain>
    </source>
</reference>
<feature type="domain" description="FAD-binding" evidence="5">
    <location>
        <begin position="145"/>
        <end position="328"/>
    </location>
</feature>
<dbReference type="RefSeq" id="WP_382372229.1">
    <property type="nucleotide sequence ID" value="NZ_JBHRZI010000011.1"/>
</dbReference>
<evidence type="ECO:0000256" key="3">
    <source>
        <dbReference type="ARBA" id="ARBA00023002"/>
    </source>
</evidence>
<dbReference type="Gene3D" id="3.50.50.60">
    <property type="entry name" value="FAD/NAD(P)-binding domain"/>
    <property type="match status" value="1"/>
</dbReference>
<keyword evidence="3" id="KW-0560">Oxidoreductase</keyword>
<keyword evidence="4" id="KW-0503">Monooxygenase</keyword>
<dbReference type="SUPFAM" id="SSF51905">
    <property type="entry name" value="FAD/NAD(P)-binding domain"/>
    <property type="match status" value="1"/>
</dbReference>
<keyword evidence="2" id="KW-0274">FAD</keyword>
<protein>
    <submittedName>
        <fullName evidence="6">FAD-dependent oxidoreductase</fullName>
    </submittedName>
</protein>
<keyword evidence="1" id="KW-0285">Flavoprotein</keyword>
<evidence type="ECO:0000313" key="6">
    <source>
        <dbReference type="EMBL" id="MFC3892522.1"/>
    </source>
</evidence>
<proteinExistence type="predicted"/>
<gene>
    <name evidence="6" type="ORF">ACFOWZ_13655</name>
</gene>
<dbReference type="Pfam" id="PF13450">
    <property type="entry name" value="NAD_binding_8"/>
    <property type="match status" value="1"/>
</dbReference>
<evidence type="ECO:0000256" key="4">
    <source>
        <dbReference type="ARBA" id="ARBA00023033"/>
    </source>
</evidence>
<keyword evidence="7" id="KW-1185">Reference proteome</keyword>
<dbReference type="InterPro" id="IPR002938">
    <property type="entry name" value="FAD-bd"/>
</dbReference>
<evidence type="ECO:0000256" key="1">
    <source>
        <dbReference type="ARBA" id="ARBA00022630"/>
    </source>
</evidence>
<dbReference type="Pfam" id="PF01494">
    <property type="entry name" value="FAD_binding_3"/>
    <property type="match status" value="1"/>
</dbReference>
<accession>A0ABV8BT46</accession>
<dbReference type="PANTHER" id="PTHR46972:SF1">
    <property type="entry name" value="FAD DEPENDENT OXIDOREDUCTASE DOMAIN-CONTAINING PROTEIN"/>
    <property type="match status" value="1"/>
</dbReference>
<dbReference type="InterPro" id="IPR036188">
    <property type="entry name" value="FAD/NAD-bd_sf"/>
</dbReference>
<evidence type="ECO:0000256" key="2">
    <source>
        <dbReference type="ARBA" id="ARBA00022827"/>
    </source>
</evidence>